<proteinExistence type="predicted"/>
<evidence type="ECO:0000313" key="5">
    <source>
        <dbReference type="RefSeq" id="XP_022344476.1"/>
    </source>
</evidence>
<dbReference type="Gene3D" id="1.25.40.20">
    <property type="entry name" value="Ankyrin repeat-containing domain"/>
    <property type="match status" value="2"/>
</dbReference>
<dbReference type="Proteomes" id="UP000694844">
    <property type="component" value="Chromosome 5"/>
</dbReference>
<dbReference type="AlphaFoldDB" id="A0A8B8EWW8"/>
<keyword evidence="2 3" id="KW-0040">ANK repeat</keyword>
<feature type="repeat" description="ANK" evidence="3">
    <location>
        <begin position="135"/>
        <end position="167"/>
    </location>
</feature>
<dbReference type="InterPro" id="IPR002110">
    <property type="entry name" value="Ankyrin_rpt"/>
</dbReference>
<dbReference type="Pfam" id="PF12796">
    <property type="entry name" value="Ank_2"/>
    <property type="match status" value="1"/>
</dbReference>
<dbReference type="GeneID" id="111137333"/>
<feature type="repeat" description="ANK" evidence="3">
    <location>
        <begin position="102"/>
        <end position="134"/>
    </location>
</feature>
<reference evidence="5" key="1">
    <citation type="submission" date="2025-08" db="UniProtKB">
        <authorList>
            <consortium name="RefSeq"/>
        </authorList>
    </citation>
    <scope>IDENTIFICATION</scope>
    <source>
        <tissue evidence="5">Whole sample</tissue>
    </source>
</reference>
<dbReference type="PROSITE" id="PS50297">
    <property type="entry name" value="ANK_REP_REGION"/>
    <property type="match status" value="1"/>
</dbReference>
<evidence type="ECO:0000256" key="2">
    <source>
        <dbReference type="ARBA" id="ARBA00023043"/>
    </source>
</evidence>
<dbReference type="PROSITE" id="PS50088">
    <property type="entry name" value="ANK_REPEAT"/>
    <property type="match status" value="3"/>
</dbReference>
<dbReference type="PANTHER" id="PTHR24198:SF165">
    <property type="entry name" value="ANKYRIN REPEAT-CONTAINING PROTEIN-RELATED"/>
    <property type="match status" value="1"/>
</dbReference>
<dbReference type="KEGG" id="cvn:111137333"/>
<dbReference type="RefSeq" id="XP_022344476.1">
    <property type="nucleotide sequence ID" value="XM_022488768.1"/>
</dbReference>
<keyword evidence="4" id="KW-1185">Reference proteome</keyword>
<organism evidence="4 5">
    <name type="scientific">Crassostrea virginica</name>
    <name type="common">Eastern oyster</name>
    <dbReference type="NCBI Taxonomy" id="6565"/>
    <lineage>
        <taxon>Eukaryota</taxon>
        <taxon>Metazoa</taxon>
        <taxon>Spiralia</taxon>
        <taxon>Lophotrochozoa</taxon>
        <taxon>Mollusca</taxon>
        <taxon>Bivalvia</taxon>
        <taxon>Autobranchia</taxon>
        <taxon>Pteriomorphia</taxon>
        <taxon>Ostreida</taxon>
        <taxon>Ostreoidea</taxon>
        <taxon>Ostreidae</taxon>
        <taxon>Crassostrea</taxon>
    </lineage>
</organism>
<dbReference type="PANTHER" id="PTHR24198">
    <property type="entry name" value="ANKYRIN REPEAT AND PROTEIN KINASE DOMAIN-CONTAINING PROTEIN"/>
    <property type="match status" value="1"/>
</dbReference>
<protein>
    <submittedName>
        <fullName evidence="5">Protein fem-1 homolog A-like</fullName>
    </submittedName>
</protein>
<feature type="repeat" description="ANK" evidence="3">
    <location>
        <begin position="201"/>
        <end position="233"/>
    </location>
</feature>
<dbReference type="SUPFAM" id="SSF48403">
    <property type="entry name" value="Ankyrin repeat"/>
    <property type="match status" value="2"/>
</dbReference>
<dbReference type="OrthoDB" id="3246549at2759"/>
<evidence type="ECO:0000256" key="1">
    <source>
        <dbReference type="ARBA" id="ARBA00022737"/>
    </source>
</evidence>
<name>A0A8B8EWW8_CRAVI</name>
<dbReference type="SMART" id="SM00248">
    <property type="entry name" value="ANK"/>
    <property type="match status" value="7"/>
</dbReference>
<dbReference type="InterPro" id="IPR036770">
    <property type="entry name" value="Ankyrin_rpt-contain_sf"/>
</dbReference>
<evidence type="ECO:0000256" key="3">
    <source>
        <dbReference type="PROSITE-ProRule" id="PRU00023"/>
    </source>
</evidence>
<keyword evidence="1" id="KW-0677">Repeat</keyword>
<sequence>MELSVKMDKLFREFRKQWPCLGIEGLKNFLENEDKDTRKLLVNRKCQKEEYNILFYYCSLRDDVPFSNSEKIEIVKYLLNECGADIEMTGKEVIVEDHNYVHYAPPLWVTSFRGNLPLAEVLLEHGADVNGRSNSQSTAVRTMCHKNDDDMVKFLISKGADINIPNRNGSTCLMSAVKSVSLVKLLVENGANVNAREINKMQQTALHYAIYNENLDSFIYLLKSGADPSIPNKHGDSILRSAACFLQPAMVDVLCLRPDVTPNTIIEAFELLGAGLGAAENRDFVESEECWKHALYLRIKHNIPKEVKPFLPILGTKLEHTNLEELHTACDFDDEQVRESLLMKWRILGSLHEEFLFSLIQYGFYRSENYKTLQIFTYAHNLFLEKNKPLNESNAFSLRKMIKIATNIFHQTSEEEKKLINEDVFGKFVDLIGQIQSVIQKGKYKTTPERSDVYNTLLFTSIIFAKFLLDVEKQSKRFLTACKKLADINPKFVTDCQGGLLHAILDPSFFKIHAKGFINLGFNFLLDKDLIGLFVKNGFEVNSFDNDRRTCLHRFLRQSNETNSADVREKTMAIIQCLLDHRAHVDTVASDGENCLDLLRQTGSLLNEFKYRSLKCLAALVIGKHRIRYDGLIPFTLNPFVEMHQQNNPQTY</sequence>
<accession>A0A8B8EWW8</accession>
<evidence type="ECO:0000313" key="4">
    <source>
        <dbReference type="Proteomes" id="UP000694844"/>
    </source>
</evidence>
<gene>
    <name evidence="5" type="primary">LOC111137333</name>
</gene>